<dbReference type="Proteomes" id="UP001054945">
    <property type="component" value="Unassembled WGS sequence"/>
</dbReference>
<dbReference type="AlphaFoldDB" id="A0AAV4QYT8"/>
<accession>A0AAV4QYT8</accession>
<reference evidence="1 2" key="1">
    <citation type="submission" date="2021-06" db="EMBL/GenBank/DDBJ databases">
        <title>Caerostris extrusa draft genome.</title>
        <authorList>
            <person name="Kono N."/>
            <person name="Arakawa K."/>
        </authorList>
    </citation>
    <scope>NUCLEOTIDE SEQUENCE [LARGE SCALE GENOMIC DNA]</scope>
</reference>
<organism evidence="1 2">
    <name type="scientific">Caerostris extrusa</name>
    <name type="common">Bark spider</name>
    <name type="synonym">Caerostris bankana</name>
    <dbReference type="NCBI Taxonomy" id="172846"/>
    <lineage>
        <taxon>Eukaryota</taxon>
        <taxon>Metazoa</taxon>
        <taxon>Ecdysozoa</taxon>
        <taxon>Arthropoda</taxon>
        <taxon>Chelicerata</taxon>
        <taxon>Arachnida</taxon>
        <taxon>Araneae</taxon>
        <taxon>Araneomorphae</taxon>
        <taxon>Entelegynae</taxon>
        <taxon>Araneoidea</taxon>
        <taxon>Araneidae</taxon>
        <taxon>Caerostris</taxon>
    </lineage>
</organism>
<name>A0AAV4QYT8_CAEEX</name>
<dbReference type="EMBL" id="BPLR01006908">
    <property type="protein sequence ID" value="GIY13241.1"/>
    <property type="molecule type" value="Genomic_DNA"/>
</dbReference>
<protein>
    <submittedName>
        <fullName evidence="1">Uncharacterized protein</fullName>
    </submittedName>
</protein>
<comment type="caution">
    <text evidence="1">The sequence shown here is derived from an EMBL/GenBank/DDBJ whole genome shotgun (WGS) entry which is preliminary data.</text>
</comment>
<keyword evidence="2" id="KW-1185">Reference proteome</keyword>
<proteinExistence type="predicted"/>
<evidence type="ECO:0000313" key="2">
    <source>
        <dbReference type="Proteomes" id="UP001054945"/>
    </source>
</evidence>
<evidence type="ECO:0000313" key="1">
    <source>
        <dbReference type="EMBL" id="GIY13241.1"/>
    </source>
</evidence>
<gene>
    <name evidence="1" type="ORF">CEXT_713181</name>
</gene>
<sequence>MRGHDKLHIRKQTVDWTSTAYNATLDIHHHHLPCQFVRQNSMDRAHTPALDSRLLVDRQYEVLFFPRGLECIEASDDRKHYHIGHMLTRTDSGLVARPESFAAIFSRRFSNRRLRSASQIFCFISGFCLLRQALSSLFLPASSGGSLAQLISLYLLAALMDKSVDVKARHDRIACMQKFAQGYPKQKGYPLPLAVHLCGFYADSSDFGRKQVDPQNPAPKVTFSKDLNTNKTCSYSLYKPGVKEPPAIEYVPAEAWTIGMCSVEKAKLSYANSKRMFEVRLESSTFHPLKPLMPY</sequence>